<dbReference type="AlphaFoldDB" id="B4DBY4"/>
<reference evidence="2 3" key="1">
    <citation type="journal article" date="2011" name="J. Bacteriol.">
        <title>Genome sequence of Chthoniobacter flavus Ellin428, an aerobic heterotrophic soil bacterium.</title>
        <authorList>
            <person name="Kant R."/>
            <person name="van Passel M.W."/>
            <person name="Palva A."/>
            <person name="Lucas S."/>
            <person name="Lapidus A."/>
            <person name="Glavina Del Rio T."/>
            <person name="Dalin E."/>
            <person name="Tice H."/>
            <person name="Bruce D."/>
            <person name="Goodwin L."/>
            <person name="Pitluck S."/>
            <person name="Larimer F.W."/>
            <person name="Land M.L."/>
            <person name="Hauser L."/>
            <person name="Sangwan P."/>
            <person name="de Vos W.M."/>
            <person name="Janssen P.H."/>
            <person name="Smidt H."/>
        </authorList>
    </citation>
    <scope>NUCLEOTIDE SEQUENCE [LARGE SCALE GENOMIC DNA]</scope>
    <source>
        <strain evidence="2 3">Ellin428</strain>
    </source>
</reference>
<proteinExistence type="predicted"/>
<feature type="compositionally biased region" description="Basic and acidic residues" evidence="1">
    <location>
        <begin position="44"/>
        <end position="54"/>
    </location>
</feature>
<comment type="caution">
    <text evidence="2">The sequence shown here is derived from an EMBL/GenBank/DDBJ whole genome shotgun (WGS) entry which is preliminary data.</text>
</comment>
<dbReference type="Proteomes" id="UP000005824">
    <property type="component" value="Unassembled WGS sequence"/>
</dbReference>
<evidence type="ECO:0000313" key="3">
    <source>
        <dbReference type="Proteomes" id="UP000005824"/>
    </source>
</evidence>
<sequence>MQFQAQVLAKLAAAAKAGRGLRWLSRDELDAVVAMLPSSGGKASIEDVKRDERRKTRAASGVAIDGGSEK</sequence>
<accession>B4DBY4</accession>
<evidence type="ECO:0000256" key="1">
    <source>
        <dbReference type="SAM" id="MobiDB-lite"/>
    </source>
</evidence>
<dbReference type="RefSeq" id="WP_006983742.1">
    <property type="nucleotide sequence ID" value="NZ_ABVL01000042.1"/>
</dbReference>
<protein>
    <submittedName>
        <fullName evidence="2">Uncharacterized protein</fullName>
    </submittedName>
</protein>
<gene>
    <name evidence="2" type="ORF">CfE428DRAFT_6425</name>
</gene>
<dbReference type="STRING" id="497964.CfE428DRAFT_6425"/>
<feature type="region of interest" description="Disordered" evidence="1">
    <location>
        <begin position="43"/>
        <end position="70"/>
    </location>
</feature>
<keyword evidence="3" id="KW-1185">Reference proteome</keyword>
<evidence type="ECO:0000313" key="2">
    <source>
        <dbReference type="EMBL" id="EDY16031.1"/>
    </source>
</evidence>
<dbReference type="EMBL" id="ABVL01000042">
    <property type="protein sequence ID" value="EDY16031.1"/>
    <property type="molecule type" value="Genomic_DNA"/>
</dbReference>
<dbReference type="InParanoid" id="B4DBY4"/>
<name>B4DBY4_9BACT</name>
<organism evidence="2 3">
    <name type="scientific">Chthoniobacter flavus Ellin428</name>
    <dbReference type="NCBI Taxonomy" id="497964"/>
    <lineage>
        <taxon>Bacteria</taxon>
        <taxon>Pseudomonadati</taxon>
        <taxon>Verrucomicrobiota</taxon>
        <taxon>Spartobacteria</taxon>
        <taxon>Chthoniobacterales</taxon>
        <taxon>Chthoniobacteraceae</taxon>
        <taxon>Chthoniobacter</taxon>
    </lineage>
</organism>